<dbReference type="EMBL" id="NESQ01000495">
    <property type="protein sequence ID" value="PUU72624.1"/>
    <property type="molecule type" value="Genomic_DNA"/>
</dbReference>
<proteinExistence type="predicted"/>
<comment type="caution">
    <text evidence="1">The sequence shown here is derived from an EMBL/GenBank/DDBJ whole genome shotgun (WGS) entry which is preliminary data.</text>
</comment>
<gene>
    <name evidence="1" type="ORF">B9Z19DRAFT_647301</name>
</gene>
<name>A0A2T6ZB29_TUBBO</name>
<sequence>MTLPSRREAVRAPSMRIYLYSDLPSSHLSISKSPGGRRGKGSETKVPAKKKLCFLLFLHFFLSCISRSLPYDRQSRRKIGLTEKVKLFIFYCYTFAYRFVKPGAAEFDNPTVNDGLTQLGATLSAERALVSRRKSPKTGIYKYLAKNLCVDERPYKPTTPVFGFLLPTVSTGTVPF</sequence>
<reference evidence="1 2" key="1">
    <citation type="submission" date="2017-04" db="EMBL/GenBank/DDBJ databases">
        <title>Draft genome sequence of Tuber borchii Vittad., a whitish edible truffle.</title>
        <authorList>
            <consortium name="DOE Joint Genome Institute"/>
            <person name="Murat C."/>
            <person name="Kuo A."/>
            <person name="Barry K.W."/>
            <person name="Clum A."/>
            <person name="Dockter R.B."/>
            <person name="Fauchery L."/>
            <person name="Iotti M."/>
            <person name="Kohler A."/>
            <person name="Labutti K."/>
            <person name="Lindquist E.A."/>
            <person name="Lipzen A."/>
            <person name="Ohm R.A."/>
            <person name="Wang M."/>
            <person name="Grigoriev I.V."/>
            <person name="Zambonelli A."/>
            <person name="Martin F.M."/>
        </authorList>
    </citation>
    <scope>NUCLEOTIDE SEQUENCE [LARGE SCALE GENOMIC DNA]</scope>
    <source>
        <strain evidence="1 2">Tbo3840</strain>
    </source>
</reference>
<dbReference type="AlphaFoldDB" id="A0A2T6ZB29"/>
<evidence type="ECO:0000313" key="2">
    <source>
        <dbReference type="Proteomes" id="UP000244722"/>
    </source>
</evidence>
<protein>
    <submittedName>
        <fullName evidence="1">Uncharacterized protein</fullName>
    </submittedName>
</protein>
<dbReference type="Proteomes" id="UP000244722">
    <property type="component" value="Unassembled WGS sequence"/>
</dbReference>
<keyword evidence="2" id="KW-1185">Reference proteome</keyword>
<evidence type="ECO:0000313" key="1">
    <source>
        <dbReference type="EMBL" id="PUU72624.1"/>
    </source>
</evidence>
<organism evidence="1 2">
    <name type="scientific">Tuber borchii</name>
    <name type="common">White truffle</name>
    <dbReference type="NCBI Taxonomy" id="42251"/>
    <lineage>
        <taxon>Eukaryota</taxon>
        <taxon>Fungi</taxon>
        <taxon>Dikarya</taxon>
        <taxon>Ascomycota</taxon>
        <taxon>Pezizomycotina</taxon>
        <taxon>Pezizomycetes</taxon>
        <taxon>Pezizales</taxon>
        <taxon>Tuberaceae</taxon>
        <taxon>Tuber</taxon>
    </lineage>
</organism>
<accession>A0A2T6ZB29</accession>